<feature type="region of interest" description="Disordered" evidence="4">
    <location>
        <begin position="748"/>
        <end position="783"/>
    </location>
</feature>
<keyword evidence="6" id="KW-1185">Reference proteome</keyword>
<name>A0A6P4XWQ1_BRABE</name>
<feature type="compositionally biased region" description="Low complexity" evidence="4">
    <location>
        <begin position="682"/>
        <end position="694"/>
    </location>
</feature>
<dbReference type="PANTHER" id="PTHR14296">
    <property type="entry name" value="REMODELING AND SPACING FACTOR 1"/>
    <property type="match status" value="1"/>
</dbReference>
<feature type="region of interest" description="Disordered" evidence="4">
    <location>
        <begin position="1210"/>
        <end position="1232"/>
    </location>
</feature>
<feature type="region of interest" description="Disordered" evidence="4">
    <location>
        <begin position="951"/>
        <end position="994"/>
    </location>
</feature>
<dbReference type="GO" id="GO:0031213">
    <property type="term" value="C:RSF complex"/>
    <property type="evidence" value="ECO:0007669"/>
    <property type="project" value="InterPro"/>
</dbReference>
<feature type="compositionally biased region" description="Low complexity" evidence="4">
    <location>
        <begin position="951"/>
        <end position="963"/>
    </location>
</feature>
<feature type="compositionally biased region" description="Pro residues" evidence="4">
    <location>
        <begin position="530"/>
        <end position="545"/>
    </location>
</feature>
<dbReference type="GO" id="GO:0006355">
    <property type="term" value="P:regulation of DNA-templated transcription"/>
    <property type="evidence" value="ECO:0007669"/>
    <property type="project" value="InterPro"/>
</dbReference>
<keyword evidence="3" id="KW-0539">Nucleus</keyword>
<comment type="similarity">
    <text evidence="2">Belongs to the BCL9 family.</text>
</comment>
<dbReference type="RefSeq" id="XP_019621070.1">
    <property type="nucleotide sequence ID" value="XM_019765511.1"/>
</dbReference>
<evidence type="ECO:0000256" key="1">
    <source>
        <dbReference type="ARBA" id="ARBA00004123"/>
    </source>
</evidence>
<evidence type="ECO:0000313" key="6">
    <source>
        <dbReference type="Proteomes" id="UP000515135"/>
    </source>
</evidence>
<feature type="compositionally biased region" description="Low complexity" evidence="4">
    <location>
        <begin position="269"/>
        <end position="284"/>
    </location>
</feature>
<feature type="compositionally biased region" description="Basic and acidic residues" evidence="4">
    <location>
        <begin position="329"/>
        <end position="339"/>
    </location>
</feature>
<feature type="region of interest" description="Disordered" evidence="4">
    <location>
        <begin position="244"/>
        <end position="452"/>
    </location>
</feature>
<evidence type="ECO:0000256" key="3">
    <source>
        <dbReference type="ARBA" id="ARBA00023242"/>
    </source>
</evidence>
<feature type="compositionally biased region" description="Polar residues" evidence="4">
    <location>
        <begin position="843"/>
        <end position="860"/>
    </location>
</feature>
<feature type="region of interest" description="Disordered" evidence="4">
    <location>
        <begin position="901"/>
        <end position="920"/>
    </location>
</feature>
<accession>A0A6P4XWQ1</accession>
<dbReference type="Proteomes" id="UP000515135">
    <property type="component" value="Unplaced"/>
</dbReference>
<feature type="region of interest" description="Disordered" evidence="4">
    <location>
        <begin position="828"/>
        <end position="867"/>
    </location>
</feature>
<reference evidence="7" key="1">
    <citation type="submission" date="2025-08" db="UniProtKB">
        <authorList>
            <consortium name="RefSeq"/>
        </authorList>
    </citation>
    <scope>IDENTIFICATION</scope>
    <source>
        <tissue evidence="7">Gonad</tissue>
    </source>
</reference>
<feature type="compositionally biased region" description="Low complexity" evidence="4">
    <location>
        <begin position="1215"/>
        <end position="1232"/>
    </location>
</feature>
<feature type="domain" description="B-cell lymphoma 9 beta-catenin binding" evidence="5">
    <location>
        <begin position="780"/>
        <end position="814"/>
    </location>
</feature>
<protein>
    <submittedName>
        <fullName evidence="7">B-cell CLL/lymphoma 9-like protein</fullName>
    </submittedName>
</protein>
<feature type="compositionally biased region" description="Basic residues" evidence="4">
    <location>
        <begin position="1159"/>
        <end position="1181"/>
    </location>
</feature>
<gene>
    <name evidence="7" type="primary">LOC109467499</name>
</gene>
<sequence>MEPGKPEARVDLRGAWELVQVAQFLRLFRQKFGFADINTQRLEAELRQRESVPVADTLARLLRYLLSRSDIRLGSWEADVKRVLAETGGQWKPFATGAAYADMDPYQRLVFLKGVADHVFEEKVEELSEYLDETYDPEDMRAVPIGQDSLKHTYWYFDDLRLYKESVGRKGEKWECICSSLKEWTSFVKKFRKTTHPQEKELYEFLHGQLLPLILGPLQTLEGFTQDADRRRFETAEFLRREEEEVNQVSRLSRHDSSNNISRHRGPLAVPSSTATSAASVAPPENAAETQLPDLKQNSGKAEPLEREPDLTGSNQFRTDPTKDGTGPKPDRTSPKLDRTGPSQDVVTSPNPTTSPNQDKTGPNQLRTSSSQSQEDTAGSDWSSADLPPVKPSGKKRKRETSTDSRDSSGTGQSDTSKGDARTPELMGPPPAPPPSSLPPVADAPPLQNPPVKKQQQYAYIFSTELANKAAEAVLQGRVQSIVAFHIEYVTRLRLSRMRHSEQVQSGNPWQQLQASQLGYDPGLGLTPSTLPPQALPSKPPPPYPGSATAEAGGYPGGSTGRPGMPPRGPAGLNMQQQQQPSPGNLPTNPMMSPHGLMTSQANMMTSQAGWSGDPSQGAPPHKATAAAMLGHLGSSPVGSEGMVSPGSDQMSAAQMEWRRLEESFYREKRKRMLEQQMMRGQPYGGQRYPGPQQFLPQDYDGPPDSQGALQQTMQPPPPYQDMARSIQRQQTGLSTSYGEPYAHQLLQSQPQPQGAPQDRHQLLQSQPQPQGAGGSGPEGLTPEQLRHRQERLLTIQRMHKMLFPEQAQTAPPSDSLAQQQQIDLASLQGRPGMPPRGPAGINMQQQQQPSPGNLPTNPMMSPHGLMTSQANMMTSQAGWSGDPSQGAPAHKATAAAMLGHLGSSPVGSEGMVSPGSDQMSAAQMEWRRLEESFYREKRKRMLEQQMMRGQPYGGQRYPGPQQFLPQDYDGPPDSQGALQQTMQPPPPYQDMARSIQRQQTGFSTSYGEPYAHQLLQSQSQPQGAPQDRHQLLQSQPQPQGAPQMLQSQPQPQGAPQMLQSQPQPQGAPQMLQSQPQPQGRFRTDTSSCSPSHRGRPSCCSPNNSHRGRPRTDTHYCSHSHRGRHRCCSPNNSHRGRPSCCSPNNSHRGRPRTDTHYCSHSHRGRRRCCSPSHSHRGRPRKVPPQTSVLVSSCRRGHDCRHSENSCRSTQLAKAPVTQPVTQDHTQPDTQPVTQVDTQVVTQAVTHTASCTPCRTALDPRFPHPNSRPCRD</sequence>
<dbReference type="PANTHER" id="PTHR14296:SF3">
    <property type="entry name" value="DIKAR, ISOFORM F"/>
    <property type="match status" value="1"/>
</dbReference>
<feature type="region of interest" description="Disordered" evidence="4">
    <location>
        <begin position="1017"/>
        <end position="1187"/>
    </location>
</feature>
<dbReference type="InterPro" id="IPR024670">
    <property type="entry name" value="BCL9_beta-catenin-bd_dom"/>
</dbReference>
<feature type="compositionally biased region" description="Polar residues" evidence="4">
    <location>
        <begin position="574"/>
        <end position="591"/>
    </location>
</feature>
<comment type="subcellular location">
    <subcellularLocation>
        <location evidence="1">Nucleus</location>
    </subcellularLocation>
</comment>
<dbReference type="Pfam" id="PF11502">
    <property type="entry name" value="BCL9"/>
    <property type="match status" value="1"/>
</dbReference>
<evidence type="ECO:0000256" key="2">
    <source>
        <dbReference type="ARBA" id="ARBA00009200"/>
    </source>
</evidence>
<feature type="compositionally biased region" description="Polar residues" evidence="4">
    <location>
        <begin position="1032"/>
        <end position="1078"/>
    </location>
</feature>
<evidence type="ECO:0000256" key="4">
    <source>
        <dbReference type="SAM" id="MobiDB-lite"/>
    </source>
</evidence>
<dbReference type="InterPro" id="IPR013083">
    <property type="entry name" value="Znf_RING/FYVE/PHD"/>
</dbReference>
<proteinExistence type="inferred from homology"/>
<dbReference type="OrthoDB" id="7668649at2759"/>
<evidence type="ECO:0000259" key="5">
    <source>
        <dbReference type="Pfam" id="PF11502"/>
    </source>
</evidence>
<organism evidence="6 7">
    <name type="scientific">Branchiostoma belcheri</name>
    <name type="common">Amphioxus</name>
    <dbReference type="NCBI Taxonomy" id="7741"/>
    <lineage>
        <taxon>Eukaryota</taxon>
        <taxon>Metazoa</taxon>
        <taxon>Chordata</taxon>
        <taxon>Cephalochordata</taxon>
        <taxon>Leptocardii</taxon>
        <taxon>Amphioxiformes</taxon>
        <taxon>Branchiostomatidae</taxon>
        <taxon>Branchiostoma</taxon>
    </lineage>
</organism>
<dbReference type="KEGG" id="bbel:109467499"/>
<feature type="compositionally biased region" description="Polar residues" evidence="4">
    <location>
        <begin position="341"/>
        <end position="383"/>
    </location>
</feature>
<feature type="compositionally biased region" description="Pro residues" evidence="4">
    <location>
        <begin position="427"/>
        <end position="438"/>
    </location>
</feature>
<dbReference type="InterPro" id="IPR028938">
    <property type="entry name" value="Rsf1-like"/>
</dbReference>
<feature type="region of interest" description="Disordered" evidence="4">
    <location>
        <begin position="682"/>
        <end position="734"/>
    </location>
</feature>
<feature type="region of interest" description="Disordered" evidence="4">
    <location>
        <begin position="632"/>
        <end position="651"/>
    </location>
</feature>
<feature type="compositionally biased region" description="Basic residues" evidence="4">
    <location>
        <begin position="1118"/>
        <end position="1127"/>
    </location>
</feature>
<dbReference type="Gene3D" id="3.30.40.10">
    <property type="entry name" value="Zinc/RING finger domain, C3HC4 (zinc finger)"/>
    <property type="match status" value="1"/>
</dbReference>
<evidence type="ECO:0000313" key="7">
    <source>
        <dbReference type="RefSeq" id="XP_019621070.1"/>
    </source>
</evidence>
<dbReference type="AlphaFoldDB" id="A0A6P4XWQ1"/>
<feature type="region of interest" description="Disordered" evidence="4">
    <location>
        <begin position="518"/>
        <end position="598"/>
    </location>
</feature>
<dbReference type="GeneID" id="109467499"/>